<dbReference type="InterPro" id="IPR002938">
    <property type="entry name" value="FAD-bd"/>
</dbReference>
<name>A0A3E2GX57_SCYLI</name>
<keyword evidence="3" id="KW-0560">Oxidoreductase</keyword>
<dbReference type="PANTHER" id="PTHR46972">
    <property type="entry name" value="MONOOXYGENASE ASQM-RELATED"/>
    <property type="match status" value="1"/>
</dbReference>
<feature type="non-terminal residue" evidence="6">
    <location>
        <position position="1"/>
    </location>
</feature>
<dbReference type="GO" id="GO:0004497">
    <property type="term" value="F:monooxygenase activity"/>
    <property type="evidence" value="ECO:0007669"/>
    <property type="project" value="UniProtKB-KW"/>
</dbReference>
<comment type="caution">
    <text evidence="6">The sequence shown here is derived from an EMBL/GenBank/DDBJ whole genome shotgun (WGS) entry which is preliminary data.</text>
</comment>
<dbReference type="Proteomes" id="UP000258309">
    <property type="component" value="Unassembled WGS sequence"/>
</dbReference>
<dbReference type="EMBL" id="NCSJ02000310">
    <property type="protein sequence ID" value="RFU25720.1"/>
    <property type="molecule type" value="Genomic_DNA"/>
</dbReference>
<protein>
    <recommendedName>
        <fullName evidence="5">FAD-binding domain-containing protein</fullName>
    </recommendedName>
</protein>
<keyword evidence="7" id="KW-1185">Reference proteome</keyword>
<keyword evidence="1" id="KW-0285">Flavoprotein</keyword>
<sequence>MPDPSIAIIGAGIAGLTLAKALDRGGVPFTIYEKDDSRYSRRQGGPVNLDYDSGERVLRVLGLFEKYEKELITPGCEVTSRGTETGELYLHHSKLVSNGQLVPSVDSPLTSRTALRNLLLDSIPPESVKWASKLDNIIPSKNKYDLTFTDGSVKNGIDLVVGADGAWSKLRSMLTDIKPFYTGLSYMETAFSELSSAPIDILKCVEKGSYFYTGFNACLALQRDGNQSIWVYAILEKTENWVKEHGFDLSDMQIAKERFVEEDWSMWCEKLKACITKSDGDLIPRACYMLPVGTRWESRPGITLLGDAAHLMTPFAGAGANTALEDGLELGEYILAARRRFHWLDQKTQKFSDQNGLAVAVLRYETSMFPRTKAEAARTVSNKDRYFSRNAVEKFTDLTRTLAKLELAGMKLSGEISVSN</sequence>
<accession>A0A3E2GX57</accession>
<gene>
    <name evidence="6" type="ORF">B7463_g10617</name>
</gene>
<evidence type="ECO:0000256" key="4">
    <source>
        <dbReference type="ARBA" id="ARBA00023033"/>
    </source>
</evidence>
<dbReference type="PRINTS" id="PR00420">
    <property type="entry name" value="RNGMNOXGNASE"/>
</dbReference>
<dbReference type="SUPFAM" id="SSF51905">
    <property type="entry name" value="FAD/NAD(P)-binding domain"/>
    <property type="match status" value="1"/>
</dbReference>
<keyword evidence="4" id="KW-0503">Monooxygenase</keyword>
<evidence type="ECO:0000313" key="7">
    <source>
        <dbReference type="Proteomes" id="UP000258309"/>
    </source>
</evidence>
<dbReference type="AlphaFoldDB" id="A0A3E2GX57"/>
<reference evidence="6 7" key="1">
    <citation type="submission" date="2018-05" db="EMBL/GenBank/DDBJ databases">
        <title>Draft genome sequence of Scytalidium lignicola DSM 105466, a ubiquitous saprotrophic fungus.</title>
        <authorList>
            <person name="Buettner E."/>
            <person name="Gebauer A.M."/>
            <person name="Hofrichter M."/>
            <person name="Liers C."/>
            <person name="Kellner H."/>
        </authorList>
    </citation>
    <scope>NUCLEOTIDE SEQUENCE [LARGE SCALE GENOMIC DNA]</scope>
    <source>
        <strain evidence="6 7">DSM 105466</strain>
    </source>
</reference>
<evidence type="ECO:0000256" key="1">
    <source>
        <dbReference type="ARBA" id="ARBA00022630"/>
    </source>
</evidence>
<dbReference type="InterPro" id="IPR036188">
    <property type="entry name" value="FAD/NAD-bd_sf"/>
</dbReference>
<dbReference type="PANTHER" id="PTHR46972:SF1">
    <property type="entry name" value="FAD DEPENDENT OXIDOREDUCTASE DOMAIN-CONTAINING PROTEIN"/>
    <property type="match status" value="1"/>
</dbReference>
<dbReference type="Pfam" id="PF01494">
    <property type="entry name" value="FAD_binding_3"/>
    <property type="match status" value="1"/>
</dbReference>
<evidence type="ECO:0000256" key="3">
    <source>
        <dbReference type="ARBA" id="ARBA00023002"/>
    </source>
</evidence>
<evidence type="ECO:0000259" key="5">
    <source>
        <dbReference type="Pfam" id="PF01494"/>
    </source>
</evidence>
<evidence type="ECO:0000313" key="6">
    <source>
        <dbReference type="EMBL" id="RFU25720.1"/>
    </source>
</evidence>
<feature type="domain" description="FAD-binding" evidence="5">
    <location>
        <begin position="6"/>
        <end position="336"/>
    </location>
</feature>
<keyword evidence="2" id="KW-0274">FAD</keyword>
<evidence type="ECO:0000256" key="2">
    <source>
        <dbReference type="ARBA" id="ARBA00022827"/>
    </source>
</evidence>
<dbReference type="STRING" id="5539.A0A3E2GX57"/>
<feature type="non-terminal residue" evidence="6">
    <location>
        <position position="420"/>
    </location>
</feature>
<dbReference type="OrthoDB" id="47494at2759"/>
<dbReference type="GO" id="GO:0071949">
    <property type="term" value="F:FAD binding"/>
    <property type="evidence" value="ECO:0007669"/>
    <property type="project" value="InterPro"/>
</dbReference>
<proteinExistence type="predicted"/>
<organism evidence="6 7">
    <name type="scientific">Scytalidium lignicola</name>
    <name type="common">Hyphomycete</name>
    <dbReference type="NCBI Taxonomy" id="5539"/>
    <lineage>
        <taxon>Eukaryota</taxon>
        <taxon>Fungi</taxon>
        <taxon>Dikarya</taxon>
        <taxon>Ascomycota</taxon>
        <taxon>Pezizomycotina</taxon>
        <taxon>Leotiomycetes</taxon>
        <taxon>Leotiomycetes incertae sedis</taxon>
        <taxon>Scytalidium</taxon>
    </lineage>
</organism>
<dbReference type="Gene3D" id="3.50.50.60">
    <property type="entry name" value="FAD/NAD(P)-binding domain"/>
    <property type="match status" value="1"/>
</dbReference>